<name>A0A5C6A1U6_9BACT</name>
<protein>
    <submittedName>
        <fullName evidence="1">Uncharacterized protein</fullName>
    </submittedName>
</protein>
<accession>A0A5C6A1U6</accession>
<evidence type="ECO:0000313" key="2">
    <source>
        <dbReference type="Proteomes" id="UP000320176"/>
    </source>
</evidence>
<sequence>MKLFDIETEGKKPARPWFQLFLLHVDRRTAREWFGTEPFVEFVQGLGDADIWAVKFDCGLTVGFEFLHLETGGSIRASEPNPSHVQRHFQNWKSKLEPYPASTFADLDAMTIDHYAERHPELLEPRSYQLWRQGDDGNEMPIGEPTSLLDAKCWQTELESHKHKQIYWVSKLDSTGKKG</sequence>
<evidence type="ECO:0000313" key="1">
    <source>
        <dbReference type="EMBL" id="TWT93257.1"/>
    </source>
</evidence>
<proteinExistence type="predicted"/>
<reference evidence="1 2" key="1">
    <citation type="submission" date="2019-02" db="EMBL/GenBank/DDBJ databases">
        <title>Deep-cultivation of Planctomycetes and their phenomic and genomic characterization uncovers novel biology.</title>
        <authorList>
            <person name="Wiegand S."/>
            <person name="Jogler M."/>
            <person name="Boedeker C."/>
            <person name="Pinto D."/>
            <person name="Vollmers J."/>
            <person name="Rivas-Marin E."/>
            <person name="Kohn T."/>
            <person name="Peeters S.H."/>
            <person name="Heuer A."/>
            <person name="Rast P."/>
            <person name="Oberbeckmann S."/>
            <person name="Bunk B."/>
            <person name="Jeske O."/>
            <person name="Meyerdierks A."/>
            <person name="Storesund J.E."/>
            <person name="Kallscheuer N."/>
            <person name="Luecker S."/>
            <person name="Lage O.M."/>
            <person name="Pohl T."/>
            <person name="Merkel B.J."/>
            <person name="Hornburger P."/>
            <person name="Mueller R.-W."/>
            <person name="Bruemmer F."/>
            <person name="Labrenz M."/>
            <person name="Spormann A.M."/>
            <person name="Op Den Camp H."/>
            <person name="Overmann J."/>
            <person name="Amann R."/>
            <person name="Jetten M.S.M."/>
            <person name="Mascher T."/>
            <person name="Medema M.H."/>
            <person name="Devos D.P."/>
            <person name="Kaster A.-K."/>
            <person name="Ovreas L."/>
            <person name="Rohde M."/>
            <person name="Galperin M.Y."/>
            <person name="Jogler C."/>
        </authorList>
    </citation>
    <scope>NUCLEOTIDE SEQUENCE [LARGE SCALE GENOMIC DNA]</scope>
    <source>
        <strain evidence="1 2">Pla52n</strain>
    </source>
</reference>
<dbReference type="RefSeq" id="WP_146522880.1">
    <property type="nucleotide sequence ID" value="NZ_CP151726.1"/>
</dbReference>
<comment type="caution">
    <text evidence="1">The sequence shown here is derived from an EMBL/GenBank/DDBJ whole genome shotgun (WGS) entry which is preliminary data.</text>
</comment>
<dbReference type="EMBL" id="SJPN01000009">
    <property type="protein sequence ID" value="TWT93257.1"/>
    <property type="molecule type" value="Genomic_DNA"/>
</dbReference>
<gene>
    <name evidence="1" type="ORF">Pla52n_59150</name>
</gene>
<dbReference type="OrthoDB" id="281215at2"/>
<dbReference type="Proteomes" id="UP000320176">
    <property type="component" value="Unassembled WGS sequence"/>
</dbReference>
<organism evidence="1 2">
    <name type="scientific">Stieleria varia</name>
    <dbReference type="NCBI Taxonomy" id="2528005"/>
    <lineage>
        <taxon>Bacteria</taxon>
        <taxon>Pseudomonadati</taxon>
        <taxon>Planctomycetota</taxon>
        <taxon>Planctomycetia</taxon>
        <taxon>Pirellulales</taxon>
        <taxon>Pirellulaceae</taxon>
        <taxon>Stieleria</taxon>
    </lineage>
</organism>
<dbReference type="AlphaFoldDB" id="A0A5C6A1U6"/>
<keyword evidence="2" id="KW-1185">Reference proteome</keyword>